<keyword evidence="5" id="KW-1185">Reference proteome</keyword>
<sequence>MFKKLGLMIIVVLMMTIALVACGDEAAVVPTYSGASTVTLPDSLKTQMETSMGANVKNAKIEAFKTSDDAAKVKTSLADGFKKNGWDDKSTDLGATGTEMDKIGAFAMLYQKGTNAAGVIGFPGSIAGAMGFAGATEKDTVYIIASGASK</sequence>
<dbReference type="RefSeq" id="WP_341470271.1">
    <property type="nucleotide sequence ID" value="NZ_CP128400.1"/>
</dbReference>
<evidence type="ECO:0000313" key="2">
    <source>
        <dbReference type="EMBL" id="NWJ48432.1"/>
    </source>
</evidence>
<dbReference type="Proteomes" id="UP000521676">
    <property type="component" value="Unassembled WGS sequence"/>
</dbReference>
<feature type="chain" id="PRO_5035835958" description="DUF4410 domain-containing protein" evidence="1">
    <location>
        <begin position="21"/>
        <end position="150"/>
    </location>
</feature>
<dbReference type="AlphaFoldDB" id="A0A8T7M905"/>
<dbReference type="PROSITE" id="PS51257">
    <property type="entry name" value="PROKAR_LIPOPROTEIN"/>
    <property type="match status" value="1"/>
</dbReference>
<reference evidence="3" key="2">
    <citation type="journal article" date="2024" name="Nature">
        <title>Anoxygenic phototroph of the Chloroflexota uses a type I reaction centre.</title>
        <authorList>
            <person name="Tsuji J.M."/>
            <person name="Shaw N.A."/>
            <person name="Nagashima S."/>
            <person name="Venkiteswaran J.J."/>
            <person name="Schiff S.L."/>
            <person name="Watanabe T."/>
            <person name="Fukui M."/>
            <person name="Hanada S."/>
            <person name="Tank M."/>
            <person name="Neufeld J.D."/>
        </authorList>
    </citation>
    <scope>NUCLEOTIDE SEQUENCE</scope>
    <source>
        <strain evidence="3">L227-S17</strain>
    </source>
</reference>
<dbReference type="Proteomes" id="UP001431572">
    <property type="component" value="Chromosome 2"/>
</dbReference>
<feature type="signal peptide" evidence="1">
    <location>
        <begin position="1"/>
        <end position="20"/>
    </location>
</feature>
<evidence type="ECO:0000256" key="1">
    <source>
        <dbReference type="SAM" id="SignalP"/>
    </source>
</evidence>
<reference evidence="2 4" key="1">
    <citation type="submission" date="2020-06" db="EMBL/GenBank/DDBJ databases">
        <title>Anoxygenic phototrophic Chloroflexota member uses a Type I reaction center.</title>
        <authorList>
            <person name="Tsuji J.M."/>
            <person name="Shaw N.A."/>
            <person name="Nagashima S."/>
            <person name="Venkiteswaran J."/>
            <person name="Schiff S.L."/>
            <person name="Hanada S."/>
            <person name="Tank M."/>
            <person name="Neufeld J.D."/>
        </authorList>
    </citation>
    <scope>NUCLEOTIDE SEQUENCE [LARGE SCALE GENOMIC DNA]</scope>
    <source>
        <strain evidence="2">L227-S17</strain>
    </source>
</reference>
<organism evidence="2 4">
    <name type="scientific">Candidatus Chlorohelix allophototropha</name>
    <dbReference type="NCBI Taxonomy" id="3003348"/>
    <lineage>
        <taxon>Bacteria</taxon>
        <taxon>Bacillati</taxon>
        <taxon>Chloroflexota</taxon>
        <taxon>Chloroflexia</taxon>
        <taxon>Candidatus Chloroheliales</taxon>
        <taxon>Candidatus Chloroheliaceae</taxon>
        <taxon>Candidatus Chlorohelix</taxon>
    </lineage>
</organism>
<keyword evidence="1" id="KW-0732">Signal</keyword>
<evidence type="ECO:0008006" key="6">
    <source>
        <dbReference type="Google" id="ProtNLM"/>
    </source>
</evidence>
<evidence type="ECO:0000313" key="3">
    <source>
        <dbReference type="EMBL" id="WJW68366.1"/>
    </source>
</evidence>
<evidence type="ECO:0000313" key="4">
    <source>
        <dbReference type="Proteomes" id="UP000521676"/>
    </source>
</evidence>
<evidence type="ECO:0000313" key="5">
    <source>
        <dbReference type="Proteomes" id="UP001431572"/>
    </source>
</evidence>
<dbReference type="EMBL" id="CP128400">
    <property type="protein sequence ID" value="WJW68366.1"/>
    <property type="molecule type" value="Genomic_DNA"/>
</dbReference>
<dbReference type="EMBL" id="JACATZ010000003">
    <property type="protein sequence ID" value="NWJ48432.1"/>
    <property type="molecule type" value="Genomic_DNA"/>
</dbReference>
<proteinExistence type="predicted"/>
<protein>
    <recommendedName>
        <fullName evidence="6">DUF4410 domain-containing protein</fullName>
    </recommendedName>
</protein>
<name>A0A8T7M905_9CHLR</name>
<gene>
    <name evidence="2" type="ORF">HXX08_21460</name>
    <name evidence="3" type="ORF">OZ401_003976</name>
</gene>
<accession>A0A8T7M905</accession>